<sequence length="156" mass="16456">MSDLVHVVTICSGNICRSPMAEKVLRAALADAGLTDRVVVTSAGVGPWHVGEPMDSRAAATLARHGHDTDHVARQIDPTTADADLVLAATTDHVRDLRRAGVPAEAVRLLRSFDPGAPDAAEVPDPYYGGPDGFDDVLAMIEAATPGVVDWVRERA</sequence>
<dbReference type="Gene3D" id="3.40.50.2300">
    <property type="match status" value="1"/>
</dbReference>
<feature type="domain" description="Phosphotyrosine protein phosphatase I" evidence="5">
    <location>
        <begin position="5"/>
        <end position="151"/>
    </location>
</feature>
<accession>A0ABS8PGD5</accession>
<dbReference type="Proteomes" id="UP001199469">
    <property type="component" value="Unassembled WGS sequence"/>
</dbReference>
<gene>
    <name evidence="6" type="ORF">LQ327_24640</name>
</gene>
<comment type="caution">
    <text evidence="6">The sequence shown here is derived from an EMBL/GenBank/DDBJ whole genome shotgun (WGS) entry which is preliminary data.</text>
</comment>
<evidence type="ECO:0000256" key="4">
    <source>
        <dbReference type="ARBA" id="ARBA00022912"/>
    </source>
</evidence>
<protein>
    <recommendedName>
        <fullName evidence="2">protein-tyrosine-phosphatase</fullName>
        <ecNumber evidence="2">3.1.3.48</ecNumber>
    </recommendedName>
</protein>
<keyword evidence="4" id="KW-0904">Protein phosphatase</keyword>
<dbReference type="InterPro" id="IPR050438">
    <property type="entry name" value="LMW_PTPase"/>
</dbReference>
<evidence type="ECO:0000313" key="6">
    <source>
        <dbReference type="EMBL" id="MCD2196565.1"/>
    </source>
</evidence>
<dbReference type="PANTHER" id="PTHR11717:SF7">
    <property type="entry name" value="LOW MOLECULAR WEIGHT PHOSPHOTYROSINE PROTEIN PHOSPHATASE"/>
    <property type="match status" value="1"/>
</dbReference>
<dbReference type="SMART" id="SM00226">
    <property type="entry name" value="LMWPc"/>
    <property type="match status" value="1"/>
</dbReference>
<proteinExistence type="inferred from homology"/>
<evidence type="ECO:0000256" key="3">
    <source>
        <dbReference type="ARBA" id="ARBA00022801"/>
    </source>
</evidence>
<keyword evidence="7" id="KW-1185">Reference proteome</keyword>
<dbReference type="InterPro" id="IPR036196">
    <property type="entry name" value="Ptyr_pPase_sf"/>
</dbReference>
<evidence type="ECO:0000256" key="1">
    <source>
        <dbReference type="ARBA" id="ARBA00011063"/>
    </source>
</evidence>
<dbReference type="Pfam" id="PF01451">
    <property type="entry name" value="LMWPc"/>
    <property type="match status" value="1"/>
</dbReference>
<dbReference type="InterPro" id="IPR023485">
    <property type="entry name" value="Ptyr_pPase"/>
</dbReference>
<dbReference type="PANTHER" id="PTHR11717">
    <property type="entry name" value="LOW MOLECULAR WEIGHT PROTEIN TYROSINE PHOSPHATASE"/>
    <property type="match status" value="1"/>
</dbReference>
<dbReference type="SUPFAM" id="SSF52788">
    <property type="entry name" value="Phosphotyrosine protein phosphatases I"/>
    <property type="match status" value="1"/>
</dbReference>
<comment type="similarity">
    <text evidence="1">Belongs to the low molecular weight phosphotyrosine protein phosphatase family.</text>
</comment>
<dbReference type="CDD" id="cd16343">
    <property type="entry name" value="LMWPTP"/>
    <property type="match status" value="1"/>
</dbReference>
<reference evidence="6 7" key="1">
    <citation type="submission" date="2021-11" db="EMBL/GenBank/DDBJ databases">
        <title>Draft genome sequence of Actinomycetospora sp. SF1 isolated from the rhizosphere soil.</title>
        <authorList>
            <person name="Duangmal K."/>
            <person name="Chantavorakit T."/>
        </authorList>
    </citation>
    <scope>NUCLEOTIDE SEQUENCE [LARGE SCALE GENOMIC DNA]</scope>
    <source>
        <strain evidence="6 7">TBRC 5722</strain>
    </source>
</reference>
<dbReference type="InterPro" id="IPR017867">
    <property type="entry name" value="Tyr_phospatase_low_mol_wt"/>
</dbReference>
<evidence type="ECO:0000259" key="5">
    <source>
        <dbReference type="SMART" id="SM00226"/>
    </source>
</evidence>
<dbReference type="PRINTS" id="PR00719">
    <property type="entry name" value="LMWPTPASE"/>
</dbReference>
<keyword evidence="3" id="KW-0378">Hydrolase</keyword>
<dbReference type="EMBL" id="JAJNDB010000006">
    <property type="protein sequence ID" value="MCD2196565.1"/>
    <property type="molecule type" value="Genomic_DNA"/>
</dbReference>
<organism evidence="6 7">
    <name type="scientific">Actinomycetospora endophytica</name>
    <dbReference type="NCBI Taxonomy" id="2291215"/>
    <lineage>
        <taxon>Bacteria</taxon>
        <taxon>Bacillati</taxon>
        <taxon>Actinomycetota</taxon>
        <taxon>Actinomycetes</taxon>
        <taxon>Pseudonocardiales</taxon>
        <taxon>Pseudonocardiaceae</taxon>
        <taxon>Actinomycetospora</taxon>
    </lineage>
</organism>
<evidence type="ECO:0000256" key="2">
    <source>
        <dbReference type="ARBA" id="ARBA00013064"/>
    </source>
</evidence>
<dbReference type="EC" id="3.1.3.48" evidence="2"/>
<evidence type="ECO:0000313" key="7">
    <source>
        <dbReference type="Proteomes" id="UP001199469"/>
    </source>
</evidence>
<name>A0ABS8PGD5_9PSEU</name>